<dbReference type="AlphaFoldDB" id="I5C418"/>
<name>I5C418_9HYPH</name>
<proteinExistence type="predicted"/>
<dbReference type="EMBL" id="AJXZ01000011">
    <property type="protein sequence ID" value="EIM76570.1"/>
    <property type="molecule type" value="Genomic_DNA"/>
</dbReference>
<sequence>MTAAVLNALTSAIESASCLLSTGQESADTATLLAMVPLLWSSNEIFEALRRRMAVRCMEG</sequence>
<comment type="caution">
    <text evidence="1">The sequence shown here is derived from an EMBL/GenBank/DDBJ whole genome shotgun (WGS) entry which is preliminary data.</text>
</comment>
<evidence type="ECO:0000313" key="1">
    <source>
        <dbReference type="EMBL" id="EIM76570.1"/>
    </source>
</evidence>
<organism evidence="1 2">
    <name type="scientific">Nitratireductor aquibiodomus RA22</name>
    <dbReference type="NCBI Taxonomy" id="1189611"/>
    <lineage>
        <taxon>Bacteria</taxon>
        <taxon>Pseudomonadati</taxon>
        <taxon>Pseudomonadota</taxon>
        <taxon>Alphaproteobacteria</taxon>
        <taxon>Hyphomicrobiales</taxon>
        <taxon>Phyllobacteriaceae</taxon>
        <taxon>Nitratireductor</taxon>
    </lineage>
</organism>
<evidence type="ECO:0000313" key="2">
    <source>
        <dbReference type="Proteomes" id="UP000004622"/>
    </source>
</evidence>
<accession>I5C418</accession>
<gene>
    <name evidence="1" type="ORF">A33O_05345</name>
</gene>
<protein>
    <submittedName>
        <fullName evidence="1">Uncharacterized protein</fullName>
    </submittedName>
</protein>
<dbReference type="Proteomes" id="UP000004622">
    <property type="component" value="Unassembled WGS sequence"/>
</dbReference>
<reference evidence="1 2" key="1">
    <citation type="journal article" date="2012" name="J. Bacteriol.">
        <title>Genome Sequence of Nitratireductor aquibiodomus Strain RA22.</title>
        <authorList>
            <person name="Singh A."/>
            <person name="Jangir P.K."/>
            <person name="Kumari C."/>
            <person name="Sharma R."/>
        </authorList>
    </citation>
    <scope>NUCLEOTIDE SEQUENCE [LARGE SCALE GENOMIC DNA]</scope>
    <source>
        <strain evidence="1 2">RA22</strain>
    </source>
</reference>
<dbReference type="PATRIC" id="fig|1189611.3.peg.1092"/>